<sequence>ALGTCLPAPVSLKKVLNESSPPPIVLSLGIWPSGWIPCSRQYNSQHALPI</sequence>
<proteinExistence type="predicted"/>
<reference evidence="1 2" key="1">
    <citation type="submission" date="2014-04" db="EMBL/GenBank/DDBJ databases">
        <title>Genome evolution of avian class.</title>
        <authorList>
            <person name="Zhang G."/>
            <person name="Li C."/>
        </authorList>
    </citation>
    <scope>NUCLEOTIDE SEQUENCE [LARGE SCALE GENOMIC DNA]</scope>
    <source>
        <strain evidence="1">BGI_N307</strain>
    </source>
</reference>
<feature type="non-terminal residue" evidence="1">
    <location>
        <position position="1"/>
    </location>
</feature>
<dbReference type="Proteomes" id="UP000053875">
    <property type="component" value="Unassembled WGS sequence"/>
</dbReference>
<evidence type="ECO:0000313" key="2">
    <source>
        <dbReference type="Proteomes" id="UP000053875"/>
    </source>
</evidence>
<organism evidence="1 2">
    <name type="scientific">Dryobates pubescens</name>
    <name type="common">Downy woodpecker</name>
    <name type="synonym">Picoides pubescens</name>
    <dbReference type="NCBI Taxonomy" id="118200"/>
    <lineage>
        <taxon>Eukaryota</taxon>
        <taxon>Metazoa</taxon>
        <taxon>Chordata</taxon>
        <taxon>Craniata</taxon>
        <taxon>Vertebrata</taxon>
        <taxon>Euteleostomi</taxon>
        <taxon>Archelosauria</taxon>
        <taxon>Archosauria</taxon>
        <taxon>Dinosauria</taxon>
        <taxon>Saurischia</taxon>
        <taxon>Theropoda</taxon>
        <taxon>Coelurosauria</taxon>
        <taxon>Aves</taxon>
        <taxon>Neognathae</taxon>
        <taxon>Neoaves</taxon>
        <taxon>Telluraves</taxon>
        <taxon>Coraciimorphae</taxon>
        <taxon>Piciformes</taxon>
        <taxon>Picidae</taxon>
        <taxon>Dryobates</taxon>
    </lineage>
</organism>
<evidence type="ECO:0000313" key="1">
    <source>
        <dbReference type="EMBL" id="KFV70986.1"/>
    </source>
</evidence>
<keyword evidence="2" id="KW-1185">Reference proteome</keyword>
<accession>A0A093IWB7</accession>
<feature type="non-terminal residue" evidence="1">
    <location>
        <position position="50"/>
    </location>
</feature>
<gene>
    <name evidence="1" type="ORF">N307_02983</name>
</gene>
<dbReference type="AlphaFoldDB" id="A0A093IWB7"/>
<protein>
    <submittedName>
        <fullName evidence="1">Uncharacterized protein</fullName>
    </submittedName>
</protein>
<name>A0A093IWB7_DRYPU</name>
<dbReference type="EMBL" id="KL216677">
    <property type="protein sequence ID" value="KFV70986.1"/>
    <property type="molecule type" value="Genomic_DNA"/>
</dbReference>